<name>A0A7U2F0K0_PHANO</name>
<organism evidence="1 2">
    <name type="scientific">Phaeosphaeria nodorum (strain SN15 / ATCC MYA-4574 / FGSC 10173)</name>
    <name type="common">Glume blotch fungus</name>
    <name type="synonym">Parastagonospora nodorum</name>
    <dbReference type="NCBI Taxonomy" id="321614"/>
    <lineage>
        <taxon>Eukaryota</taxon>
        <taxon>Fungi</taxon>
        <taxon>Dikarya</taxon>
        <taxon>Ascomycota</taxon>
        <taxon>Pezizomycotina</taxon>
        <taxon>Dothideomycetes</taxon>
        <taxon>Pleosporomycetidae</taxon>
        <taxon>Pleosporales</taxon>
        <taxon>Pleosporineae</taxon>
        <taxon>Phaeosphaeriaceae</taxon>
        <taxon>Parastagonospora</taxon>
    </lineage>
</organism>
<dbReference type="VEuPathDB" id="FungiDB:JI435_409200"/>
<proteinExistence type="predicted"/>
<protein>
    <submittedName>
        <fullName evidence="1">Uncharacterized protein</fullName>
    </submittedName>
</protein>
<dbReference type="AlphaFoldDB" id="A0A7U2F0K0"/>
<dbReference type="Proteomes" id="UP000663193">
    <property type="component" value="Chromosome 6"/>
</dbReference>
<evidence type="ECO:0000313" key="1">
    <source>
        <dbReference type="EMBL" id="QRC96534.1"/>
    </source>
</evidence>
<accession>A0A7U2F0K0</accession>
<dbReference type="EMBL" id="CP069028">
    <property type="protein sequence ID" value="QRC96534.1"/>
    <property type="molecule type" value="Genomic_DNA"/>
</dbReference>
<keyword evidence="2" id="KW-1185">Reference proteome</keyword>
<sequence>MEDAERIAAEAEVAGLIVAGNWCGWYNLGNVKLQQWFPVRSLPAAVWLRNAQNGEGFR</sequence>
<gene>
    <name evidence="1" type="ORF">JI435_409200</name>
</gene>
<evidence type="ECO:0000313" key="2">
    <source>
        <dbReference type="Proteomes" id="UP000663193"/>
    </source>
</evidence>
<reference evidence="2" key="1">
    <citation type="journal article" date="2021" name="BMC Genomics">
        <title>Chromosome-level genome assembly and manually-curated proteome of model necrotroph Parastagonospora nodorum Sn15 reveals a genome-wide trove of candidate effector homologs, and redundancy of virulence-related functions within an accessory chromosome.</title>
        <authorList>
            <person name="Bertazzoni S."/>
            <person name="Jones D.A.B."/>
            <person name="Phan H.T."/>
            <person name="Tan K.-C."/>
            <person name="Hane J.K."/>
        </authorList>
    </citation>
    <scope>NUCLEOTIDE SEQUENCE [LARGE SCALE GENOMIC DNA]</scope>
    <source>
        <strain evidence="2">SN15 / ATCC MYA-4574 / FGSC 10173)</strain>
    </source>
</reference>